<feature type="domain" description="PhoU" evidence="8">
    <location>
        <begin position="123"/>
        <end position="207"/>
    </location>
</feature>
<evidence type="ECO:0000313" key="9">
    <source>
        <dbReference type="EMBL" id="SDM64575.1"/>
    </source>
</evidence>
<dbReference type="EMBL" id="FNHB01000006">
    <property type="protein sequence ID" value="SDM64575.1"/>
    <property type="molecule type" value="Genomic_DNA"/>
</dbReference>
<dbReference type="PIRSF" id="PIRSF003107">
    <property type="entry name" value="PhoU"/>
    <property type="match status" value="1"/>
</dbReference>
<sequence>MSSTRQSYNHELENLRCDISEMGNLVGLAIGEAVKALAAQDRELAHKVMAGDDMIDGMEVDIEDKCMVLIATQQPLARDLRIIGTGLKITTDLERIGDHAFDIAKIALKLAGEPFIKPLVDLPRMTDMAQAMLKDSLAAYTSLDIALAEQVCQADDGVDNLYQQIFRELLTYMLEDPRTISQATQLIFVARYLERVADHATNIAEWVIYLATGRRMRKK</sequence>
<gene>
    <name evidence="9" type="ORF">SAMN04488502_10698</name>
</gene>
<comment type="subcellular location">
    <subcellularLocation>
        <location evidence="1 7">Cytoplasm</location>
    </subcellularLocation>
</comment>
<organism evidence="9 10">
    <name type="scientific">Dendrosporobacter quercicolus</name>
    <dbReference type="NCBI Taxonomy" id="146817"/>
    <lineage>
        <taxon>Bacteria</taxon>
        <taxon>Bacillati</taxon>
        <taxon>Bacillota</taxon>
        <taxon>Negativicutes</taxon>
        <taxon>Selenomonadales</taxon>
        <taxon>Sporomusaceae</taxon>
        <taxon>Dendrosporobacter</taxon>
    </lineage>
</organism>
<evidence type="ECO:0000256" key="6">
    <source>
        <dbReference type="ARBA" id="ARBA00022592"/>
    </source>
</evidence>
<evidence type="ECO:0000256" key="1">
    <source>
        <dbReference type="ARBA" id="ARBA00004496"/>
    </source>
</evidence>
<dbReference type="Gene3D" id="1.20.58.220">
    <property type="entry name" value="Phosphate transport system protein phou homolog 2, domain 2"/>
    <property type="match status" value="1"/>
</dbReference>
<feature type="domain" description="PhoU" evidence="8">
    <location>
        <begin position="19"/>
        <end position="106"/>
    </location>
</feature>
<dbReference type="STRING" id="146817.SAMN04488502_10698"/>
<keyword evidence="5 7" id="KW-0963">Cytoplasm</keyword>
<dbReference type="InterPro" id="IPR038078">
    <property type="entry name" value="PhoU-like_sf"/>
</dbReference>
<evidence type="ECO:0000256" key="3">
    <source>
        <dbReference type="ARBA" id="ARBA00011738"/>
    </source>
</evidence>
<dbReference type="PANTHER" id="PTHR42930:SF3">
    <property type="entry name" value="PHOSPHATE-SPECIFIC TRANSPORT SYSTEM ACCESSORY PROTEIN PHOU"/>
    <property type="match status" value="1"/>
</dbReference>
<evidence type="ECO:0000313" key="10">
    <source>
        <dbReference type="Proteomes" id="UP000214880"/>
    </source>
</evidence>
<dbReference type="SUPFAM" id="SSF109755">
    <property type="entry name" value="PhoU-like"/>
    <property type="match status" value="1"/>
</dbReference>
<evidence type="ECO:0000259" key="8">
    <source>
        <dbReference type="Pfam" id="PF01895"/>
    </source>
</evidence>
<accession>A0A1G9UY47</accession>
<reference evidence="9 10" key="1">
    <citation type="submission" date="2016-10" db="EMBL/GenBank/DDBJ databases">
        <authorList>
            <person name="de Groot N.N."/>
        </authorList>
    </citation>
    <scope>NUCLEOTIDE SEQUENCE [LARGE SCALE GENOMIC DNA]</scope>
    <source>
        <strain evidence="9 10">DSM 1736</strain>
    </source>
</reference>
<dbReference type="GO" id="GO:0045936">
    <property type="term" value="P:negative regulation of phosphate metabolic process"/>
    <property type="evidence" value="ECO:0007669"/>
    <property type="project" value="InterPro"/>
</dbReference>
<comment type="subunit">
    <text evidence="3 7">Homodimer.</text>
</comment>
<dbReference type="PANTHER" id="PTHR42930">
    <property type="entry name" value="PHOSPHATE-SPECIFIC TRANSPORT SYSTEM ACCESSORY PROTEIN PHOU"/>
    <property type="match status" value="1"/>
</dbReference>
<evidence type="ECO:0000256" key="2">
    <source>
        <dbReference type="ARBA" id="ARBA00008107"/>
    </source>
</evidence>
<comment type="similarity">
    <text evidence="2 7">Belongs to the PhoU family.</text>
</comment>
<keyword evidence="6 7" id="KW-0592">Phosphate transport</keyword>
<comment type="function">
    <text evidence="7">Plays a role in the regulation of phosphate uptake.</text>
</comment>
<dbReference type="AlphaFoldDB" id="A0A1G9UY47"/>
<evidence type="ECO:0000256" key="5">
    <source>
        <dbReference type="ARBA" id="ARBA00022490"/>
    </source>
</evidence>
<keyword evidence="4 7" id="KW-0813">Transport</keyword>
<dbReference type="OrthoDB" id="9814256at2"/>
<proteinExistence type="inferred from homology"/>
<dbReference type="RefSeq" id="WP_092073631.1">
    <property type="nucleotide sequence ID" value="NZ_FNHB01000006.1"/>
</dbReference>
<dbReference type="FunFam" id="1.20.58.220:FF:000004">
    <property type="entry name" value="Phosphate-specific transport system accessory protein PhoU"/>
    <property type="match status" value="1"/>
</dbReference>
<name>A0A1G9UY47_9FIRM</name>
<dbReference type="GO" id="GO:0006817">
    <property type="term" value="P:phosphate ion transport"/>
    <property type="evidence" value="ECO:0007669"/>
    <property type="project" value="UniProtKB-KW"/>
</dbReference>
<protein>
    <recommendedName>
        <fullName evidence="7">Phosphate-specific transport system accessory protein PhoU</fullName>
    </recommendedName>
</protein>
<dbReference type="GO" id="GO:0005737">
    <property type="term" value="C:cytoplasm"/>
    <property type="evidence" value="ECO:0007669"/>
    <property type="project" value="UniProtKB-SubCell"/>
</dbReference>
<dbReference type="Pfam" id="PF01895">
    <property type="entry name" value="PhoU"/>
    <property type="match status" value="2"/>
</dbReference>
<dbReference type="InterPro" id="IPR028366">
    <property type="entry name" value="PhoU"/>
</dbReference>
<dbReference type="NCBIfam" id="TIGR02135">
    <property type="entry name" value="phoU_full"/>
    <property type="match status" value="1"/>
</dbReference>
<keyword evidence="10" id="KW-1185">Reference proteome</keyword>
<evidence type="ECO:0000256" key="4">
    <source>
        <dbReference type="ARBA" id="ARBA00022448"/>
    </source>
</evidence>
<dbReference type="GO" id="GO:0030643">
    <property type="term" value="P:intracellular phosphate ion homeostasis"/>
    <property type="evidence" value="ECO:0007669"/>
    <property type="project" value="InterPro"/>
</dbReference>
<evidence type="ECO:0000256" key="7">
    <source>
        <dbReference type="PIRNR" id="PIRNR003107"/>
    </source>
</evidence>
<dbReference type="InterPro" id="IPR026022">
    <property type="entry name" value="PhoU_dom"/>
</dbReference>
<dbReference type="Proteomes" id="UP000214880">
    <property type="component" value="Unassembled WGS sequence"/>
</dbReference>